<dbReference type="InterPro" id="IPR017871">
    <property type="entry name" value="ABC_transporter-like_CS"/>
</dbReference>
<reference evidence="7" key="1">
    <citation type="submission" date="2011-07" db="EMBL/GenBank/DDBJ databases">
        <title>Complete genome sequence of Acetobacterium woodii.</title>
        <authorList>
            <person name="Poehlein A."/>
            <person name="Schmidt S."/>
            <person name="Kaster A.-K."/>
            <person name="Goenrich M."/>
            <person name="Vollmers J."/>
            <person name="Thuermer A."/>
            <person name="Gottschalk G."/>
            <person name="Thauer R.K."/>
            <person name="Daniel R."/>
            <person name="Mueller V."/>
        </authorList>
    </citation>
    <scope>NUCLEOTIDE SEQUENCE [LARGE SCALE GENOMIC DNA]</scope>
    <source>
        <strain evidence="7">ATCC 29683 / DSM 1030 / JCM 2381 / KCTC 1655 / WB1</strain>
    </source>
</reference>
<dbReference type="InterPro" id="IPR027417">
    <property type="entry name" value="P-loop_NTPase"/>
</dbReference>
<evidence type="ECO:0000256" key="4">
    <source>
        <dbReference type="ARBA" id="ARBA00022840"/>
    </source>
</evidence>
<dbReference type="PROSITE" id="PS50893">
    <property type="entry name" value="ABC_TRANSPORTER_2"/>
    <property type="match status" value="1"/>
</dbReference>
<evidence type="ECO:0000256" key="3">
    <source>
        <dbReference type="ARBA" id="ARBA00022741"/>
    </source>
</evidence>
<comment type="similarity">
    <text evidence="1">Belongs to the ABC transporter superfamily.</text>
</comment>
<keyword evidence="4 6" id="KW-0067">ATP-binding</keyword>
<evidence type="ECO:0000313" key="6">
    <source>
        <dbReference type="EMBL" id="AFA46844.1"/>
    </source>
</evidence>
<evidence type="ECO:0000256" key="2">
    <source>
        <dbReference type="ARBA" id="ARBA00022448"/>
    </source>
</evidence>
<keyword evidence="3" id="KW-0547">Nucleotide-binding</keyword>
<dbReference type="GO" id="GO:0015833">
    <property type="term" value="P:peptide transport"/>
    <property type="evidence" value="ECO:0007669"/>
    <property type="project" value="InterPro"/>
</dbReference>
<accession>H6LED0</accession>
<dbReference type="STRING" id="931626.Awo_c00300"/>
<dbReference type="GO" id="GO:0055085">
    <property type="term" value="P:transmembrane transport"/>
    <property type="evidence" value="ECO:0007669"/>
    <property type="project" value="UniProtKB-ARBA"/>
</dbReference>
<sequence>MKVLEVKDLEKSFVKDKKRLKAVGGISFHIEEGTCLGIVGESGCGKSTTANLVARLLKEDRGEIIFLGTKINTEKRLKCIGKDVQMVFQNPKDSFNPRFTLLECVIQGAQFFNLYDQNKLKSRALELLDFVGLKASYSEMRIGRLSGGECQRAAIARALICEPKLIILDEATSALDVSVQAQIMNLICQLKNEQNVSFLFITHDLALASTICDEIAVMRAGEIIEYGKTHKILRYPGHPYTKQLLSCILPTEINSGYQIPVIDSIREKTEHGCSFYPFCSNPKDICLRQPPKLKTISEWHQIACHNHLIEQKTL</sequence>
<reference evidence="6 7" key="2">
    <citation type="journal article" date="2012" name="PLoS ONE">
        <title>An ancient pathway combining carbon dioxide fixation with the generation and utilization of a sodium ion gradient for ATP synthesis.</title>
        <authorList>
            <person name="Poehlein A."/>
            <person name="Schmidt S."/>
            <person name="Kaster A.K."/>
            <person name="Goenrich M."/>
            <person name="Vollmers J."/>
            <person name="Thurmer A."/>
            <person name="Bertsch J."/>
            <person name="Schuchmann K."/>
            <person name="Voigt B."/>
            <person name="Hecker M."/>
            <person name="Daniel R."/>
            <person name="Thauer R.K."/>
            <person name="Gottschalk G."/>
            <person name="Muller V."/>
        </authorList>
    </citation>
    <scope>NUCLEOTIDE SEQUENCE [LARGE SCALE GENOMIC DNA]</scope>
    <source>
        <strain evidence="7">ATCC 29683 / DSM 1030 / JCM 2381 / KCTC 1655 / WB1</strain>
    </source>
</reference>
<dbReference type="Pfam" id="PF00005">
    <property type="entry name" value="ABC_tran"/>
    <property type="match status" value="1"/>
</dbReference>
<organism evidence="6 7">
    <name type="scientific">Acetobacterium woodii (strain ATCC 29683 / DSM 1030 / JCM 2381 / KCTC 1655 / WB1)</name>
    <dbReference type="NCBI Taxonomy" id="931626"/>
    <lineage>
        <taxon>Bacteria</taxon>
        <taxon>Bacillati</taxon>
        <taxon>Bacillota</taxon>
        <taxon>Clostridia</taxon>
        <taxon>Eubacteriales</taxon>
        <taxon>Eubacteriaceae</taxon>
        <taxon>Acetobacterium</taxon>
    </lineage>
</organism>
<dbReference type="RefSeq" id="WP_014354448.1">
    <property type="nucleotide sequence ID" value="NC_016894.1"/>
</dbReference>
<protein>
    <submittedName>
        <fullName evidence="6">Oligopeptide ABC transport system ATP-binding protein OppF2</fullName>
    </submittedName>
</protein>
<dbReference type="GO" id="GO:0005524">
    <property type="term" value="F:ATP binding"/>
    <property type="evidence" value="ECO:0007669"/>
    <property type="project" value="UniProtKB-KW"/>
</dbReference>
<keyword evidence="7" id="KW-1185">Reference proteome</keyword>
<dbReference type="Proteomes" id="UP000007177">
    <property type="component" value="Chromosome"/>
</dbReference>
<dbReference type="SMART" id="SM00382">
    <property type="entry name" value="AAA"/>
    <property type="match status" value="1"/>
</dbReference>
<dbReference type="AlphaFoldDB" id="H6LED0"/>
<dbReference type="InterPro" id="IPR003593">
    <property type="entry name" value="AAA+_ATPase"/>
</dbReference>
<dbReference type="Gene3D" id="3.40.50.300">
    <property type="entry name" value="P-loop containing nucleotide triphosphate hydrolases"/>
    <property type="match status" value="1"/>
</dbReference>
<gene>
    <name evidence="6" type="primary">oppF2</name>
    <name evidence="6" type="ordered locus">Awo_c00300</name>
</gene>
<dbReference type="CDD" id="cd03257">
    <property type="entry name" value="ABC_NikE_OppD_transporters"/>
    <property type="match status" value="1"/>
</dbReference>
<dbReference type="InterPro" id="IPR003439">
    <property type="entry name" value="ABC_transporter-like_ATP-bd"/>
</dbReference>
<dbReference type="GO" id="GO:0016887">
    <property type="term" value="F:ATP hydrolysis activity"/>
    <property type="evidence" value="ECO:0007669"/>
    <property type="project" value="InterPro"/>
</dbReference>
<dbReference type="PANTHER" id="PTHR43776:SF7">
    <property type="entry name" value="D,D-DIPEPTIDE TRANSPORT ATP-BINDING PROTEIN DDPF-RELATED"/>
    <property type="match status" value="1"/>
</dbReference>
<evidence type="ECO:0000259" key="5">
    <source>
        <dbReference type="PROSITE" id="PS50893"/>
    </source>
</evidence>
<evidence type="ECO:0000256" key="1">
    <source>
        <dbReference type="ARBA" id="ARBA00005417"/>
    </source>
</evidence>
<dbReference type="KEGG" id="awo:Awo_c00300"/>
<evidence type="ECO:0000313" key="7">
    <source>
        <dbReference type="Proteomes" id="UP000007177"/>
    </source>
</evidence>
<proteinExistence type="inferred from homology"/>
<keyword evidence="2" id="KW-0813">Transport</keyword>
<dbReference type="PANTHER" id="PTHR43776">
    <property type="entry name" value="TRANSPORT ATP-BINDING PROTEIN"/>
    <property type="match status" value="1"/>
</dbReference>
<dbReference type="HOGENOM" id="CLU_000604_1_23_9"/>
<dbReference type="NCBIfam" id="TIGR01727">
    <property type="entry name" value="oligo_HPY"/>
    <property type="match status" value="1"/>
</dbReference>
<feature type="domain" description="ABC transporter" evidence="5">
    <location>
        <begin position="4"/>
        <end position="245"/>
    </location>
</feature>
<dbReference type="Pfam" id="PF08352">
    <property type="entry name" value="oligo_HPY"/>
    <property type="match status" value="1"/>
</dbReference>
<dbReference type="EMBL" id="CP002987">
    <property type="protein sequence ID" value="AFA46844.1"/>
    <property type="molecule type" value="Genomic_DNA"/>
</dbReference>
<dbReference type="InterPro" id="IPR050319">
    <property type="entry name" value="ABC_transp_ATP-bind"/>
</dbReference>
<name>H6LED0_ACEWD</name>
<dbReference type="SUPFAM" id="SSF52540">
    <property type="entry name" value="P-loop containing nucleoside triphosphate hydrolases"/>
    <property type="match status" value="1"/>
</dbReference>
<dbReference type="PROSITE" id="PS00211">
    <property type="entry name" value="ABC_TRANSPORTER_1"/>
    <property type="match status" value="1"/>
</dbReference>
<dbReference type="eggNOG" id="COG4608">
    <property type="taxonomic scope" value="Bacteria"/>
</dbReference>
<dbReference type="InterPro" id="IPR013563">
    <property type="entry name" value="Oligopep_ABC_C"/>
</dbReference>